<keyword evidence="1" id="KW-0812">Transmembrane</keyword>
<dbReference type="EMBL" id="CP029490">
    <property type="protein sequence ID" value="AWN21708.1"/>
    <property type="molecule type" value="Genomic_DNA"/>
</dbReference>
<accession>A0ABM6W7N9</accession>
<dbReference type="InterPro" id="IPR036249">
    <property type="entry name" value="Thioredoxin-like_sf"/>
</dbReference>
<feature type="transmembrane region" description="Helical" evidence="1">
    <location>
        <begin position="5"/>
        <end position="26"/>
    </location>
</feature>
<dbReference type="GeneID" id="93924923"/>
<proteinExistence type="predicted"/>
<name>A0ABM6W7N9_9STRE</name>
<evidence type="ECO:0000313" key="2">
    <source>
        <dbReference type="EMBL" id="AWN21708.1"/>
    </source>
</evidence>
<keyword evidence="1" id="KW-0472">Membrane</keyword>
<dbReference type="Proteomes" id="UP000245369">
    <property type="component" value="Chromosome"/>
</dbReference>
<evidence type="ECO:0000256" key="1">
    <source>
        <dbReference type="SAM" id="Phobius"/>
    </source>
</evidence>
<organism evidence="2 3">
    <name type="scientific">Streptococcus sobrinus</name>
    <dbReference type="NCBI Taxonomy" id="1310"/>
    <lineage>
        <taxon>Bacteria</taxon>
        <taxon>Bacillati</taxon>
        <taxon>Bacillota</taxon>
        <taxon>Bacilli</taxon>
        <taxon>Lactobacillales</taxon>
        <taxon>Streptococcaceae</taxon>
        <taxon>Streptococcus</taxon>
    </lineage>
</organism>
<keyword evidence="1" id="KW-1133">Transmembrane helix</keyword>
<gene>
    <name evidence="2" type="ORF">DK182_10455</name>
</gene>
<protein>
    <submittedName>
        <fullName evidence="2">Transporter accessory protein</fullName>
    </submittedName>
</protein>
<evidence type="ECO:0000313" key="3">
    <source>
        <dbReference type="Proteomes" id="UP000245369"/>
    </source>
</evidence>
<dbReference type="SUPFAM" id="SSF52833">
    <property type="entry name" value="Thioredoxin-like"/>
    <property type="match status" value="1"/>
</dbReference>
<reference evidence="2 3" key="1">
    <citation type="submission" date="2018-05" db="EMBL/GenBank/DDBJ databases">
        <title>Complete genome sequences of Streptococcus sobrinus.</title>
        <authorList>
            <person name="Sales M."/>
            <person name="Jensen P.A."/>
        </authorList>
    </citation>
    <scope>NUCLEOTIDE SEQUENCE [LARGE SCALE GENOMIC DNA]</scope>
    <source>
        <strain evidence="2 3">SL1</strain>
    </source>
</reference>
<dbReference type="RefSeq" id="WP_002959664.1">
    <property type="nucleotide sequence ID" value="NZ_CP029490.1"/>
</dbReference>
<dbReference type="Gene3D" id="3.40.30.10">
    <property type="entry name" value="Glutaredoxin"/>
    <property type="match status" value="1"/>
</dbReference>
<keyword evidence="3" id="KW-1185">Reference proteome</keyword>
<sequence length="170" mass="20045">MKHKFFYISCFVMICSFIFGYFHFVLSNQTPSNINEKQYYYKTSPHEVISKLTDNKRGVYYFGFPSCPWCAEIRPVFNDVLKECTQKSYMVDTKSKELSSQDYKKLTNFYHKFYKDELTVPFIVSINSRGEVVTHVGTLEGHDARARKLTKKEVEKLHKLLVNLVKHTKN</sequence>